<protein>
    <submittedName>
        <fullName evidence="2">Uncharacterized protein</fullName>
    </submittedName>
</protein>
<dbReference type="EMBL" id="JARBHB010000005">
    <property type="protein sequence ID" value="KAJ8883431.1"/>
    <property type="molecule type" value="Genomic_DNA"/>
</dbReference>
<evidence type="ECO:0000256" key="1">
    <source>
        <dbReference type="SAM" id="MobiDB-lite"/>
    </source>
</evidence>
<reference evidence="2 3" key="1">
    <citation type="submission" date="2023-02" db="EMBL/GenBank/DDBJ databases">
        <title>LHISI_Scaffold_Assembly.</title>
        <authorList>
            <person name="Stuart O.P."/>
            <person name="Cleave R."/>
            <person name="Magrath M.J.L."/>
            <person name="Mikheyev A.S."/>
        </authorList>
    </citation>
    <scope>NUCLEOTIDE SEQUENCE [LARGE SCALE GENOMIC DNA]</scope>
    <source>
        <strain evidence="2">Daus_M_001</strain>
        <tissue evidence="2">Leg muscle</tissue>
    </source>
</reference>
<dbReference type="Proteomes" id="UP001159363">
    <property type="component" value="Chromosome 4"/>
</dbReference>
<keyword evidence="3" id="KW-1185">Reference proteome</keyword>
<feature type="compositionally biased region" description="Polar residues" evidence="1">
    <location>
        <begin position="118"/>
        <end position="128"/>
    </location>
</feature>
<evidence type="ECO:0000313" key="3">
    <source>
        <dbReference type="Proteomes" id="UP001159363"/>
    </source>
</evidence>
<gene>
    <name evidence="2" type="ORF">PR048_015274</name>
</gene>
<organism evidence="2 3">
    <name type="scientific">Dryococelus australis</name>
    <dbReference type="NCBI Taxonomy" id="614101"/>
    <lineage>
        <taxon>Eukaryota</taxon>
        <taxon>Metazoa</taxon>
        <taxon>Ecdysozoa</taxon>
        <taxon>Arthropoda</taxon>
        <taxon>Hexapoda</taxon>
        <taxon>Insecta</taxon>
        <taxon>Pterygota</taxon>
        <taxon>Neoptera</taxon>
        <taxon>Polyneoptera</taxon>
        <taxon>Phasmatodea</taxon>
        <taxon>Verophasmatodea</taxon>
        <taxon>Anareolatae</taxon>
        <taxon>Phasmatidae</taxon>
        <taxon>Eurycanthinae</taxon>
        <taxon>Dryococelus</taxon>
    </lineage>
</organism>
<name>A0ABQ9HH01_9NEOP</name>
<feature type="region of interest" description="Disordered" evidence="1">
    <location>
        <begin position="106"/>
        <end position="128"/>
    </location>
</feature>
<comment type="caution">
    <text evidence="2">The sequence shown here is derived from an EMBL/GenBank/DDBJ whole genome shotgun (WGS) entry which is preliminary data.</text>
</comment>
<evidence type="ECO:0000313" key="2">
    <source>
        <dbReference type="EMBL" id="KAJ8883431.1"/>
    </source>
</evidence>
<proteinExistence type="predicted"/>
<accession>A0ABQ9HH01</accession>
<sequence length="128" mass="15089">MPYSEERHTSVGTQVEVETYVNVITVETEEGHTLSVEIILAAGNHDKDINVDVLKPKRNKRHQVKEDDWECKKAKILREQVFNRNRKKLSWKERKMFIKSMKDVNVTQRSPDRKHGNTSHQNIISDFF</sequence>